<dbReference type="RefSeq" id="WP_285065445.1">
    <property type="nucleotide sequence ID" value="NZ_JASOOE010000004.1"/>
</dbReference>
<accession>A0AAJ1Q4S8</accession>
<evidence type="ECO:0000313" key="2">
    <source>
        <dbReference type="Proteomes" id="UP001229251"/>
    </source>
</evidence>
<name>A0AAJ1Q4S8_9LACT</name>
<dbReference type="InterPro" id="IPR058154">
    <property type="entry name" value="Bxb1_TTP-like"/>
</dbReference>
<protein>
    <submittedName>
        <fullName evidence="1">Phage tail protein</fullName>
    </submittedName>
</protein>
<sequence>MSNVEHVTAAKPKTGGAIWVAPAGTALPTDVATKLNAAFKPMGYVSEDGLTNSNSPESDTIKAWGGDVVNTVISERSDTFTYTLIESLNIDVLKHIYGDENVTGDLTTGIKVNVNSAELKEQCVVVDTVLKGKIAKRIVIPVAKLTELGDITYKDNENVGYEVTIQALPDKSENTHYEYIKEVTTTDEK</sequence>
<dbReference type="AlphaFoldDB" id="A0AAJ1Q4S8"/>
<dbReference type="EMBL" id="JASOOE010000004">
    <property type="protein sequence ID" value="MDK7186857.1"/>
    <property type="molecule type" value="Genomic_DNA"/>
</dbReference>
<reference evidence="1" key="1">
    <citation type="submission" date="2023-05" db="EMBL/GenBank/DDBJ databases">
        <title>Cataloging the Phylogenetic Diversity of Human Bladder Bacteria.</title>
        <authorList>
            <person name="Du J."/>
        </authorList>
    </citation>
    <scope>NUCLEOTIDE SEQUENCE</scope>
    <source>
        <strain evidence="1">UMB1231</strain>
    </source>
</reference>
<proteinExistence type="predicted"/>
<evidence type="ECO:0000313" key="1">
    <source>
        <dbReference type="EMBL" id="MDK7186857.1"/>
    </source>
</evidence>
<dbReference type="Pfam" id="PF25681">
    <property type="entry name" value="Phage_TTP_17"/>
    <property type="match status" value="1"/>
</dbReference>
<organism evidence="1 2">
    <name type="scientific">Facklamia hominis</name>
    <dbReference type="NCBI Taxonomy" id="178214"/>
    <lineage>
        <taxon>Bacteria</taxon>
        <taxon>Bacillati</taxon>
        <taxon>Bacillota</taxon>
        <taxon>Bacilli</taxon>
        <taxon>Lactobacillales</taxon>
        <taxon>Aerococcaceae</taxon>
        <taxon>Facklamia</taxon>
    </lineage>
</organism>
<dbReference type="Proteomes" id="UP001229251">
    <property type="component" value="Unassembled WGS sequence"/>
</dbReference>
<gene>
    <name evidence="1" type="ORF">QP433_02575</name>
</gene>
<comment type="caution">
    <text evidence="1">The sequence shown here is derived from an EMBL/GenBank/DDBJ whole genome shotgun (WGS) entry which is preliminary data.</text>
</comment>